<feature type="chain" id="PRO_5012778549" description="Lipoprotein" evidence="2">
    <location>
        <begin position="28"/>
        <end position="66"/>
    </location>
</feature>
<reference evidence="3 4" key="1">
    <citation type="submission" date="2017-03" db="EMBL/GenBank/DDBJ databases">
        <authorList>
            <person name="Afonso C.L."/>
            <person name="Miller P.J."/>
            <person name="Scott M.A."/>
            <person name="Spackman E."/>
            <person name="Goraichik I."/>
            <person name="Dimitrov K.M."/>
            <person name="Suarez D.L."/>
            <person name="Swayne D.E."/>
        </authorList>
    </citation>
    <scope>NUCLEOTIDE SEQUENCE [LARGE SCALE GENOMIC DNA]</scope>
    <source>
        <strain evidence="3 4">CECT 7751</strain>
    </source>
</reference>
<gene>
    <name evidence="3" type="ORF">PSM7751_01773</name>
</gene>
<evidence type="ECO:0000313" key="3">
    <source>
        <dbReference type="EMBL" id="SLN39198.1"/>
    </source>
</evidence>
<keyword evidence="2" id="KW-0732">Signal</keyword>
<dbReference type="RefSeq" id="WP_085887638.1">
    <property type="nucleotide sequence ID" value="NZ_FWFN01000003.1"/>
</dbReference>
<feature type="region of interest" description="Disordered" evidence="1">
    <location>
        <begin position="26"/>
        <end position="66"/>
    </location>
</feature>
<feature type="compositionally biased region" description="Gly residues" evidence="1">
    <location>
        <begin position="50"/>
        <end position="59"/>
    </location>
</feature>
<dbReference type="AlphaFoldDB" id="A0A1X6Z594"/>
<evidence type="ECO:0000256" key="2">
    <source>
        <dbReference type="SAM" id="SignalP"/>
    </source>
</evidence>
<proteinExistence type="predicted"/>
<keyword evidence="4" id="KW-1185">Reference proteome</keyword>
<accession>A0A1X6Z594</accession>
<name>A0A1X6Z594_9RHOB</name>
<dbReference type="Proteomes" id="UP000193963">
    <property type="component" value="Unassembled WGS sequence"/>
</dbReference>
<organism evidence="3 4">
    <name type="scientific">Pseudooceanicola marinus</name>
    <dbReference type="NCBI Taxonomy" id="396013"/>
    <lineage>
        <taxon>Bacteria</taxon>
        <taxon>Pseudomonadati</taxon>
        <taxon>Pseudomonadota</taxon>
        <taxon>Alphaproteobacteria</taxon>
        <taxon>Rhodobacterales</taxon>
        <taxon>Paracoccaceae</taxon>
        <taxon>Pseudooceanicola</taxon>
    </lineage>
</organism>
<feature type="signal peptide" evidence="2">
    <location>
        <begin position="1"/>
        <end position="27"/>
    </location>
</feature>
<protein>
    <recommendedName>
        <fullName evidence="5">Lipoprotein</fullName>
    </recommendedName>
</protein>
<evidence type="ECO:0000256" key="1">
    <source>
        <dbReference type="SAM" id="MobiDB-lite"/>
    </source>
</evidence>
<sequence length="66" mass="6262">MESTAGRLKLIAAAALAGLLAGCGVDGAPSPPAGAERSPSGLDRSNMGTTGIGATGGTIYGSETEV</sequence>
<evidence type="ECO:0000313" key="4">
    <source>
        <dbReference type="Proteomes" id="UP000193963"/>
    </source>
</evidence>
<dbReference type="EMBL" id="FWFN01000003">
    <property type="protein sequence ID" value="SLN39198.1"/>
    <property type="molecule type" value="Genomic_DNA"/>
</dbReference>
<dbReference type="PROSITE" id="PS51257">
    <property type="entry name" value="PROKAR_LIPOPROTEIN"/>
    <property type="match status" value="1"/>
</dbReference>
<evidence type="ECO:0008006" key="5">
    <source>
        <dbReference type="Google" id="ProtNLM"/>
    </source>
</evidence>